<proteinExistence type="predicted"/>
<accession>A0ABR2REM6</accession>
<dbReference type="Proteomes" id="UP001396334">
    <property type="component" value="Unassembled WGS sequence"/>
</dbReference>
<evidence type="ECO:0008006" key="3">
    <source>
        <dbReference type="Google" id="ProtNLM"/>
    </source>
</evidence>
<keyword evidence="2" id="KW-1185">Reference proteome</keyword>
<dbReference type="EMBL" id="JBBPBN010000023">
    <property type="protein sequence ID" value="KAK9011300.1"/>
    <property type="molecule type" value="Genomic_DNA"/>
</dbReference>
<protein>
    <recommendedName>
        <fullName evidence="3">DUF4283 domain-containing protein</fullName>
    </recommendedName>
</protein>
<comment type="caution">
    <text evidence="1">The sequence shown here is derived from an EMBL/GenBank/DDBJ whole genome shotgun (WGS) entry which is preliminary data.</text>
</comment>
<evidence type="ECO:0000313" key="2">
    <source>
        <dbReference type="Proteomes" id="UP001396334"/>
    </source>
</evidence>
<sequence>MAEWSKAPDSSSGPLMWAWVQIPLLTKYAFTINAVLGEAAPMQAHAAQEQAPRTLPGVKTCRISDSVKHDLNGIANMGNTDSIRQHWNSNVLLSFELTYNKI</sequence>
<reference evidence="1 2" key="1">
    <citation type="journal article" date="2024" name="G3 (Bethesda)">
        <title>Genome assembly of Hibiscus sabdariffa L. provides insights into metabolisms of medicinal natural products.</title>
        <authorList>
            <person name="Kim T."/>
        </authorList>
    </citation>
    <scope>NUCLEOTIDE SEQUENCE [LARGE SCALE GENOMIC DNA]</scope>
    <source>
        <strain evidence="1">TK-2024</strain>
        <tissue evidence="1">Old leaves</tissue>
    </source>
</reference>
<gene>
    <name evidence="1" type="ORF">V6N11_044152</name>
</gene>
<name>A0ABR2REM6_9ROSI</name>
<organism evidence="1 2">
    <name type="scientific">Hibiscus sabdariffa</name>
    <name type="common">roselle</name>
    <dbReference type="NCBI Taxonomy" id="183260"/>
    <lineage>
        <taxon>Eukaryota</taxon>
        <taxon>Viridiplantae</taxon>
        <taxon>Streptophyta</taxon>
        <taxon>Embryophyta</taxon>
        <taxon>Tracheophyta</taxon>
        <taxon>Spermatophyta</taxon>
        <taxon>Magnoliopsida</taxon>
        <taxon>eudicotyledons</taxon>
        <taxon>Gunneridae</taxon>
        <taxon>Pentapetalae</taxon>
        <taxon>rosids</taxon>
        <taxon>malvids</taxon>
        <taxon>Malvales</taxon>
        <taxon>Malvaceae</taxon>
        <taxon>Malvoideae</taxon>
        <taxon>Hibiscus</taxon>
    </lineage>
</organism>
<evidence type="ECO:0000313" key="1">
    <source>
        <dbReference type="EMBL" id="KAK9011300.1"/>
    </source>
</evidence>